<reference evidence="2 3" key="1">
    <citation type="submission" date="2017-09" db="EMBL/GenBank/DDBJ databases">
        <title>Large-scale bioinformatics analysis of Bacillus genomes uncovers conserved roles of natural products in bacterial physiology.</title>
        <authorList>
            <consortium name="Agbiome Team Llc"/>
            <person name="Bleich R.M."/>
            <person name="Grubbs K.J."/>
            <person name="Santa Maria K.C."/>
            <person name="Allen S.E."/>
            <person name="Farag S."/>
            <person name="Shank E.A."/>
            <person name="Bowers A."/>
        </authorList>
    </citation>
    <scope>NUCLEOTIDE SEQUENCE [LARGE SCALE GENOMIC DNA]</scope>
    <source>
        <strain evidence="2 3">AFS083043</strain>
    </source>
</reference>
<evidence type="ECO:0000259" key="1">
    <source>
        <dbReference type="Pfam" id="PF13157"/>
    </source>
</evidence>
<protein>
    <recommendedName>
        <fullName evidence="1">Endospore appendages core domain-containing protein</fullName>
    </recommendedName>
</protein>
<organism evidence="2 3">
    <name type="scientific">Bacillus cereus</name>
    <dbReference type="NCBI Taxonomy" id="1396"/>
    <lineage>
        <taxon>Bacteria</taxon>
        <taxon>Bacillati</taxon>
        <taxon>Bacillota</taxon>
        <taxon>Bacilli</taxon>
        <taxon>Bacillales</taxon>
        <taxon>Bacillaceae</taxon>
        <taxon>Bacillus</taxon>
        <taxon>Bacillus cereus group</taxon>
    </lineage>
</organism>
<dbReference type="EMBL" id="NUWN01000078">
    <property type="protein sequence ID" value="PFK33294.1"/>
    <property type="molecule type" value="Genomic_DNA"/>
</dbReference>
<feature type="domain" description="Endospore appendages core" evidence="1">
    <location>
        <begin position="9"/>
        <end position="113"/>
    </location>
</feature>
<sequence length="115" mass="12223">MLWTNNSALSCCTSKTFVQDQACSTWGTTVAGDTIIYTNNIAQEIFASGYIKYDAGADSITVTFLNGTTTVDSLTIPPQGSSTFTQRGFDTIQVTTASAGAHQGEICLTVRYSLS</sequence>
<dbReference type="RefSeq" id="WP_098492010.1">
    <property type="nucleotide sequence ID" value="NZ_NUWN01000078.1"/>
</dbReference>
<evidence type="ECO:0000313" key="2">
    <source>
        <dbReference type="EMBL" id="PFK33294.1"/>
    </source>
</evidence>
<evidence type="ECO:0000313" key="3">
    <source>
        <dbReference type="Proteomes" id="UP000242656"/>
    </source>
</evidence>
<dbReference type="Proteomes" id="UP000242656">
    <property type="component" value="Unassembled WGS sequence"/>
</dbReference>
<dbReference type="AlphaFoldDB" id="A0A2B0LRE7"/>
<accession>A0A2B0LRE7</accession>
<dbReference type="Pfam" id="PF13157">
    <property type="entry name" value="Enas"/>
    <property type="match status" value="1"/>
</dbReference>
<proteinExistence type="predicted"/>
<name>A0A2B0LRE7_BACCE</name>
<dbReference type="InterPro" id="IPR025055">
    <property type="entry name" value="Ena_core"/>
</dbReference>
<comment type="caution">
    <text evidence="2">The sequence shown here is derived from an EMBL/GenBank/DDBJ whole genome shotgun (WGS) entry which is preliminary data.</text>
</comment>
<gene>
    <name evidence="2" type="ORF">COI93_18465</name>
</gene>